<protein>
    <submittedName>
        <fullName evidence="2">Uncharacterized protein</fullName>
    </submittedName>
</protein>
<evidence type="ECO:0000313" key="3">
    <source>
        <dbReference type="Proteomes" id="UP000321479"/>
    </source>
</evidence>
<feature type="transmembrane region" description="Helical" evidence="1">
    <location>
        <begin position="15"/>
        <end position="35"/>
    </location>
</feature>
<dbReference type="AlphaFoldDB" id="A0A5B8UQW9"/>
<dbReference type="Proteomes" id="UP000321479">
    <property type="component" value="Chromosome"/>
</dbReference>
<keyword evidence="1" id="KW-1133">Transmembrane helix</keyword>
<gene>
    <name evidence="2" type="ORF">FRZ54_02495</name>
</gene>
<proteinExistence type="predicted"/>
<evidence type="ECO:0000256" key="1">
    <source>
        <dbReference type="SAM" id="Phobius"/>
    </source>
</evidence>
<keyword evidence="3" id="KW-1185">Reference proteome</keyword>
<accession>A0A5B8UQW9</accession>
<dbReference type="KEGG" id="mgin:FRZ54_02495"/>
<sequence>MEQTEQKQQLKQVQFIFWLNLALALFSFSIFIKSLNSDISWKMICSGAGFVLLLGLTTALFFRMMKLRKTVKD</sequence>
<reference evidence="2 3" key="1">
    <citation type="journal article" date="2017" name="Curr. Microbiol.">
        <title>Mucilaginibacter ginsenosidivorans sp. nov., Isolated from Soil of Ginseng Field.</title>
        <authorList>
            <person name="Kim M.M."/>
            <person name="Siddiqi M.Z."/>
            <person name="Im W.T."/>
        </authorList>
    </citation>
    <scope>NUCLEOTIDE SEQUENCE [LARGE SCALE GENOMIC DNA]</scope>
    <source>
        <strain evidence="2 3">Gsoil 3017</strain>
    </source>
</reference>
<evidence type="ECO:0000313" key="2">
    <source>
        <dbReference type="EMBL" id="QEC61497.1"/>
    </source>
</evidence>
<dbReference type="RefSeq" id="WP_147030074.1">
    <property type="nucleotide sequence ID" value="NZ_CP042436.1"/>
</dbReference>
<name>A0A5B8UQW9_9SPHI</name>
<feature type="transmembrane region" description="Helical" evidence="1">
    <location>
        <begin position="41"/>
        <end position="62"/>
    </location>
</feature>
<keyword evidence="1" id="KW-0472">Membrane</keyword>
<keyword evidence="1" id="KW-0812">Transmembrane</keyword>
<organism evidence="2 3">
    <name type="scientific">Mucilaginibacter ginsenosidivorans</name>
    <dbReference type="NCBI Taxonomy" id="398053"/>
    <lineage>
        <taxon>Bacteria</taxon>
        <taxon>Pseudomonadati</taxon>
        <taxon>Bacteroidota</taxon>
        <taxon>Sphingobacteriia</taxon>
        <taxon>Sphingobacteriales</taxon>
        <taxon>Sphingobacteriaceae</taxon>
        <taxon>Mucilaginibacter</taxon>
    </lineage>
</organism>
<dbReference type="EMBL" id="CP042436">
    <property type="protein sequence ID" value="QEC61497.1"/>
    <property type="molecule type" value="Genomic_DNA"/>
</dbReference>